<dbReference type="RefSeq" id="WP_082215001.1">
    <property type="nucleotide sequence ID" value="NZ_FUZA01000002.1"/>
</dbReference>
<name>A0A1T5EJK5_9BACT</name>
<keyword evidence="2" id="KW-1185">Reference proteome</keyword>
<sequence>MQELYFKQNLPISLDEAWSFFSNPGNLKEITPAKMGFVVTSSYHGEKMYAGQIIRYIVKPVLGIPLKWCTEITHVADKQYFVDEQRFGPYAFWHHQHHFTEIPGGVMMEDILNYKVPFGFLGGWVNALFVRNEVNQIFEYRRKILTERFGTRSYTEPGM</sequence>
<dbReference type="InterPro" id="IPR023393">
    <property type="entry name" value="START-like_dom_sf"/>
</dbReference>
<reference evidence="2" key="1">
    <citation type="submission" date="2017-02" db="EMBL/GenBank/DDBJ databases">
        <authorList>
            <person name="Varghese N."/>
            <person name="Submissions S."/>
        </authorList>
    </citation>
    <scope>NUCLEOTIDE SEQUENCE [LARGE SCALE GENOMIC DNA]</scope>
    <source>
        <strain evidence="2">DSM 22270</strain>
    </source>
</reference>
<dbReference type="SUPFAM" id="SSF55961">
    <property type="entry name" value="Bet v1-like"/>
    <property type="match status" value="1"/>
</dbReference>
<organism evidence="1 2">
    <name type="scientific">Dyadobacter psychrophilus</name>
    <dbReference type="NCBI Taxonomy" id="651661"/>
    <lineage>
        <taxon>Bacteria</taxon>
        <taxon>Pseudomonadati</taxon>
        <taxon>Bacteroidota</taxon>
        <taxon>Cytophagia</taxon>
        <taxon>Cytophagales</taxon>
        <taxon>Spirosomataceae</taxon>
        <taxon>Dyadobacter</taxon>
    </lineage>
</organism>
<evidence type="ECO:0000313" key="2">
    <source>
        <dbReference type="Proteomes" id="UP000190897"/>
    </source>
</evidence>
<dbReference type="OrthoDB" id="9793552at2"/>
<accession>A0A1T5EJK5</accession>
<protein>
    <submittedName>
        <fullName evidence="1">Ligand-binding SRPBCC domain-containing protein</fullName>
    </submittedName>
</protein>
<dbReference type="EMBL" id="FUZA01000002">
    <property type="protein sequence ID" value="SKB84134.1"/>
    <property type="molecule type" value="Genomic_DNA"/>
</dbReference>
<evidence type="ECO:0000313" key="1">
    <source>
        <dbReference type="EMBL" id="SKB84134.1"/>
    </source>
</evidence>
<proteinExistence type="predicted"/>
<dbReference type="AlphaFoldDB" id="A0A1T5EJK5"/>
<gene>
    <name evidence="1" type="ORF">SAMN05660293_02525</name>
</gene>
<dbReference type="Proteomes" id="UP000190897">
    <property type="component" value="Unassembled WGS sequence"/>
</dbReference>
<dbReference type="STRING" id="651661.SAMN05660293_02525"/>
<dbReference type="Gene3D" id="3.30.530.20">
    <property type="match status" value="1"/>
</dbReference>
<dbReference type="CDD" id="cd07820">
    <property type="entry name" value="SRPBCC_3"/>
    <property type="match status" value="1"/>
</dbReference>